<dbReference type="PANTHER" id="PTHR43228">
    <property type="entry name" value="TWO-COMPONENT RESPONSE REGULATOR"/>
    <property type="match status" value="1"/>
</dbReference>
<dbReference type="SUPFAM" id="SSF55874">
    <property type="entry name" value="ATPase domain of HSP90 chaperone/DNA topoisomerase II/histidine kinase"/>
    <property type="match status" value="1"/>
</dbReference>
<protein>
    <recommendedName>
        <fullName evidence="1">Response regulatory domain-containing protein</fullName>
    </recommendedName>
</protein>
<proteinExistence type="predicted"/>
<dbReference type="SUPFAM" id="SSF52172">
    <property type="entry name" value="CheY-like"/>
    <property type="match status" value="1"/>
</dbReference>
<dbReference type="Gene3D" id="3.40.50.2300">
    <property type="match status" value="1"/>
</dbReference>
<dbReference type="SMART" id="SM00448">
    <property type="entry name" value="REC"/>
    <property type="match status" value="1"/>
</dbReference>
<organism evidence="2">
    <name type="scientific">viral metagenome</name>
    <dbReference type="NCBI Taxonomy" id="1070528"/>
    <lineage>
        <taxon>unclassified sequences</taxon>
        <taxon>metagenomes</taxon>
        <taxon>organismal metagenomes</taxon>
    </lineage>
</organism>
<dbReference type="Pfam" id="PF00072">
    <property type="entry name" value="Response_reg"/>
    <property type="match status" value="1"/>
</dbReference>
<dbReference type="Gene3D" id="3.30.565.10">
    <property type="entry name" value="Histidine kinase-like ATPase, C-terminal domain"/>
    <property type="match status" value="1"/>
</dbReference>
<dbReference type="InterPro" id="IPR052048">
    <property type="entry name" value="ST_Response_Regulator"/>
</dbReference>
<dbReference type="InterPro" id="IPR001789">
    <property type="entry name" value="Sig_transdc_resp-reg_receiver"/>
</dbReference>
<dbReference type="PROSITE" id="PS50110">
    <property type="entry name" value="RESPONSE_REGULATORY"/>
    <property type="match status" value="1"/>
</dbReference>
<dbReference type="InterPro" id="IPR011006">
    <property type="entry name" value="CheY-like_superfamily"/>
</dbReference>
<dbReference type="PANTHER" id="PTHR43228:SF1">
    <property type="entry name" value="TWO-COMPONENT RESPONSE REGULATOR ARR22"/>
    <property type="match status" value="1"/>
</dbReference>
<reference evidence="2" key="1">
    <citation type="journal article" date="2020" name="Nature">
        <title>Giant virus diversity and host interactions through global metagenomics.</title>
        <authorList>
            <person name="Schulz F."/>
            <person name="Roux S."/>
            <person name="Paez-Espino D."/>
            <person name="Jungbluth S."/>
            <person name="Walsh D.A."/>
            <person name="Denef V.J."/>
            <person name="McMahon K.D."/>
            <person name="Konstantinidis K.T."/>
            <person name="Eloe-Fadrosh E.A."/>
            <person name="Kyrpides N.C."/>
            <person name="Woyke T."/>
        </authorList>
    </citation>
    <scope>NUCLEOTIDE SEQUENCE</scope>
    <source>
        <strain evidence="2">GVMAG-M-3300009068-24</strain>
    </source>
</reference>
<evidence type="ECO:0000259" key="1">
    <source>
        <dbReference type="PROSITE" id="PS50110"/>
    </source>
</evidence>
<name>A0A6C0EM95_9ZZZZ</name>
<dbReference type="InterPro" id="IPR036890">
    <property type="entry name" value="HATPase_C_sf"/>
</dbReference>
<dbReference type="CDD" id="cd17546">
    <property type="entry name" value="REC_hyHK_CKI1_RcsC-like"/>
    <property type="match status" value="1"/>
</dbReference>
<feature type="domain" description="Response regulatory" evidence="1">
    <location>
        <begin position="320"/>
        <end position="442"/>
    </location>
</feature>
<dbReference type="EMBL" id="MN738882">
    <property type="protein sequence ID" value="QHT29761.1"/>
    <property type="molecule type" value="Genomic_DNA"/>
</dbReference>
<sequence>MNNTLLGMDLLEDALRDSDEAHEILQHVKNSCTFAIDILDKYAGLKRIMNSSKDNNITFYPFNLNGFFQQIEFLTRYACLEKNIKYLWNVPGDIRPWVMGDEHNLTHVFLSILQEAIVNSPKQNTVVLDVSGRMIRTNQQAVTITIQYRRTCPSKLSTEPAWAMNQHIMAAHKGTLQHTFVPEVHHSPYTSRKTPPTMTATLQHIRDFFSISSSDKNQVSEQRPSVMGEFLRKLSVLSRGSQTGGTVVPLKGANTFVIHIPFPICERGTGTGSGPKAQASRQGSHKTIQRNLAHMTETVELGSCTPHSHLVKKVFHATYTVCVVDDSEMVRKMVVQLVNTTTKDLQIPTHVWQAQDGLEAIVNFYAKLAQISVIFMDNVMPTLTGPMTARLLRAMGYKNLIIGITGNSMPDDVSHFYEAGIDHLFIKPFTKRQMNAVWKLIDTEGVGTRSRHKLVYENDMLVWKKPDSRESGISDKRLPT</sequence>
<dbReference type="AlphaFoldDB" id="A0A6C0EM95"/>
<evidence type="ECO:0000313" key="2">
    <source>
        <dbReference type="EMBL" id="QHT29761.1"/>
    </source>
</evidence>
<accession>A0A6C0EM95</accession>
<dbReference type="GO" id="GO:0000160">
    <property type="term" value="P:phosphorelay signal transduction system"/>
    <property type="evidence" value="ECO:0007669"/>
    <property type="project" value="InterPro"/>
</dbReference>